<feature type="domain" description="Rhamnogalacturonase A/B/Epimerase-like pectate lyase" evidence="1">
    <location>
        <begin position="62"/>
        <end position="122"/>
    </location>
</feature>
<feature type="domain" description="Right handed beta helix" evidence="2">
    <location>
        <begin position="203"/>
        <end position="306"/>
    </location>
</feature>
<evidence type="ECO:0000259" key="2">
    <source>
        <dbReference type="Pfam" id="PF13229"/>
    </source>
</evidence>
<reference evidence="3" key="1">
    <citation type="journal article" date="2004" name="Appl. Environ. Microbiol.">
        <title>Long-chain N-acyltyrosine synthases from environmental DNA.</title>
        <authorList>
            <person name="Brady S.F."/>
            <person name="Chao C.J."/>
            <person name="Clardy J."/>
        </authorList>
    </citation>
    <scope>NUCLEOTIDE SEQUENCE</scope>
</reference>
<dbReference type="SUPFAM" id="SSF51126">
    <property type="entry name" value="Pectin lyase-like"/>
    <property type="match status" value="1"/>
</dbReference>
<dbReference type="Gene3D" id="2.160.20.10">
    <property type="entry name" value="Single-stranded right-handed beta-helix, Pectin lyase-like"/>
    <property type="match status" value="1"/>
</dbReference>
<dbReference type="InterPro" id="IPR011050">
    <property type="entry name" value="Pectin_lyase_fold/virulence"/>
</dbReference>
<sequence length="553" mass="58996">MDDVDFLNGTIRTGDPDANLAGPSRRRVVTQMAKLAGVATAASAWSLTTGAAALAEDTARVFDVKTFGATGDGKSLDTSSINKAIDAAASAGGGRVSFPAGSYLCHSIHLQSNITLYLGEGATLVAADPLPQGVSGGYDLAEPNQWNQYQDFGHSHWRNSLIWGEDLHDIAILGPGLIWGKGLSRGAGQTPPVAEQPGVANKAISLKNCRNVTLRDFSILHGGHFGILATGVDNLTIDNLKIDTNRDGIDIDCCRNVRVSNTSVNSPWDDAICLKSSFGLGFARATEMVTITNCFVSGSFEEGTLLDGTYKRFAPDFRVPRTGRVKFGTESNGGFKNITISNIVFDGCQGLALETVDGGVLEDVTITNITMRDIITAPFFLRLGSRMRGPAGVPVGVLRRVVISNVVCSNSASRISSIISGIPGHPIEDVKLSNIYVQHRGGGTQETAVLKPPENETAYPEPTMFGATPSQGCYIRHAKNIELNDFEISALNTDARPAFVLDDVQGASFSHIRIPAHGSEGPAFVLNKVEDFSVDRSHPTPDTQIDRAEQRKL</sequence>
<dbReference type="Pfam" id="PF12708">
    <property type="entry name" value="Pect-lyase_RHGA_epim"/>
    <property type="match status" value="1"/>
</dbReference>
<dbReference type="InterPro" id="IPR006626">
    <property type="entry name" value="PbH1"/>
</dbReference>
<dbReference type="SMART" id="SM00710">
    <property type="entry name" value="PbH1"/>
    <property type="match status" value="4"/>
</dbReference>
<protein>
    <submittedName>
        <fullName evidence="3">Endopygalactorunase</fullName>
    </submittedName>
</protein>
<evidence type="ECO:0000259" key="1">
    <source>
        <dbReference type="Pfam" id="PF12708"/>
    </source>
</evidence>
<dbReference type="InterPro" id="IPR024535">
    <property type="entry name" value="RHGA/B-epi-like_pectate_lyase"/>
</dbReference>
<dbReference type="InterPro" id="IPR006311">
    <property type="entry name" value="TAT_signal"/>
</dbReference>
<dbReference type="AlphaFoldDB" id="G4WV70"/>
<dbReference type="InterPro" id="IPR051801">
    <property type="entry name" value="GH28_Enzymes"/>
</dbReference>
<evidence type="ECO:0000313" key="3">
    <source>
        <dbReference type="EMBL" id="AEQ20322.1"/>
    </source>
</evidence>
<dbReference type="PANTHER" id="PTHR31339:SF9">
    <property type="entry name" value="PLASMIN AND FIBRONECTIN-BINDING PROTEIN A"/>
    <property type="match status" value="1"/>
</dbReference>
<dbReference type="InterPro" id="IPR012334">
    <property type="entry name" value="Pectin_lyas_fold"/>
</dbReference>
<proteinExistence type="predicted"/>
<organism evidence="3">
    <name type="scientific">uncultured bacterium CSLG10</name>
    <dbReference type="NCBI Taxonomy" id="1091576"/>
    <lineage>
        <taxon>Bacteria</taxon>
        <taxon>environmental samples</taxon>
    </lineage>
</organism>
<accession>G4WV70</accession>
<dbReference type="InterPro" id="IPR039448">
    <property type="entry name" value="Beta_helix"/>
</dbReference>
<dbReference type="Pfam" id="PF13229">
    <property type="entry name" value="Beta_helix"/>
    <property type="match status" value="1"/>
</dbReference>
<dbReference type="PROSITE" id="PS51318">
    <property type="entry name" value="TAT"/>
    <property type="match status" value="1"/>
</dbReference>
<name>G4WV70_9BACT</name>
<dbReference type="EMBL" id="JF429405">
    <property type="protein sequence ID" value="AEQ20322.1"/>
    <property type="molecule type" value="Genomic_DNA"/>
</dbReference>
<reference evidence="3" key="2">
    <citation type="journal article" date="2011" name="J. Bacteriol.">
        <title>Long-chain N-acyl amino acid synthases are linked to the putative PEP-CTERM/exosortase protein-sorting system in Gram-negative bacteria.</title>
        <authorList>
            <person name="Craig J.W."/>
            <person name="Cherry M.A."/>
            <person name="Brady S.F."/>
        </authorList>
    </citation>
    <scope>NUCLEOTIDE SEQUENCE</scope>
</reference>
<dbReference type="PANTHER" id="PTHR31339">
    <property type="entry name" value="PECTIN LYASE-RELATED"/>
    <property type="match status" value="1"/>
</dbReference>